<dbReference type="InterPro" id="IPR023198">
    <property type="entry name" value="PGP-like_dom2"/>
</dbReference>
<dbReference type="NCBIfam" id="TIGR01549">
    <property type="entry name" value="HAD-SF-IA-v1"/>
    <property type="match status" value="1"/>
</dbReference>
<dbReference type="UniPathway" id="UPA00865">
    <property type="reaction ID" value="UER00834"/>
</dbReference>
<dbReference type="Proteomes" id="UP000321389">
    <property type="component" value="Chromosome"/>
</dbReference>
<feature type="active site" description="Nucleophile" evidence="10">
    <location>
        <position position="11"/>
    </location>
</feature>
<comment type="function">
    <text evidence="10">Specifically catalyzes the dephosphorylation of 2-phosphoglycolate. Is involved in the dissimilation of the intracellular 2-phosphoglycolate formed during the DNA repair of 3'-phosphoglycolate ends, a major class of DNA lesions induced by oxidative stress.</text>
</comment>
<dbReference type="OrthoDB" id="9793014at2"/>
<dbReference type="SFLD" id="SFLDG01129">
    <property type="entry name" value="C1.5:_HAD__Beta-PGM__Phosphata"/>
    <property type="match status" value="1"/>
</dbReference>
<evidence type="ECO:0000256" key="6">
    <source>
        <dbReference type="ARBA" id="ARBA00022723"/>
    </source>
</evidence>
<evidence type="ECO:0000256" key="4">
    <source>
        <dbReference type="ARBA" id="ARBA00006171"/>
    </source>
</evidence>
<dbReference type="GO" id="GO:0006281">
    <property type="term" value="P:DNA repair"/>
    <property type="evidence" value="ECO:0007669"/>
    <property type="project" value="TreeGrafter"/>
</dbReference>
<feature type="binding site" evidence="10">
    <location>
        <position position="173"/>
    </location>
    <ligand>
        <name>Mg(2+)</name>
        <dbReference type="ChEBI" id="CHEBI:18420"/>
    </ligand>
</feature>
<dbReference type="RefSeq" id="WP_146300600.1">
    <property type="nucleotide sequence ID" value="NZ_CP042301.2"/>
</dbReference>
<dbReference type="EC" id="3.1.3.18" evidence="5 10"/>
<feature type="binding site" evidence="10">
    <location>
        <position position="11"/>
    </location>
    <ligand>
        <name>Mg(2+)</name>
        <dbReference type="ChEBI" id="CHEBI:18420"/>
    </ligand>
</feature>
<keyword evidence="6 10" id="KW-0479">Metal-binding</keyword>
<dbReference type="GO" id="GO:0005829">
    <property type="term" value="C:cytosol"/>
    <property type="evidence" value="ECO:0007669"/>
    <property type="project" value="TreeGrafter"/>
</dbReference>
<dbReference type="AlphaFoldDB" id="A0A5B8L2E7"/>
<feature type="binding site" evidence="10">
    <location>
        <position position="13"/>
    </location>
    <ligand>
        <name>Mg(2+)</name>
        <dbReference type="ChEBI" id="CHEBI:18420"/>
    </ligand>
</feature>
<reference evidence="11" key="1">
    <citation type="submission" date="2020-04" db="EMBL/GenBank/DDBJ databases">
        <title>Nitratireductor sp. nov. isolated from mangrove soil.</title>
        <authorList>
            <person name="Ye Y."/>
        </authorList>
    </citation>
    <scope>NUCLEOTIDE SEQUENCE</scope>
    <source>
        <strain evidence="11">SY7</strain>
    </source>
</reference>
<dbReference type="GO" id="GO:0046872">
    <property type="term" value="F:metal ion binding"/>
    <property type="evidence" value="ECO:0007669"/>
    <property type="project" value="UniProtKB-KW"/>
</dbReference>
<dbReference type="InterPro" id="IPR041492">
    <property type="entry name" value="HAD_2"/>
</dbReference>
<evidence type="ECO:0000256" key="9">
    <source>
        <dbReference type="ARBA" id="ARBA00023277"/>
    </source>
</evidence>
<comment type="pathway">
    <text evidence="3 10">Organic acid metabolism; glycolate biosynthesis; glycolate from 2-phosphoglycolate: step 1/1.</text>
</comment>
<evidence type="ECO:0000256" key="3">
    <source>
        <dbReference type="ARBA" id="ARBA00004818"/>
    </source>
</evidence>
<dbReference type="InterPro" id="IPR006549">
    <property type="entry name" value="HAD-SF_hydro_IIIA"/>
</dbReference>
<organism evidence="11 12">
    <name type="scientific">Nitratireductor mangrovi</name>
    <dbReference type="NCBI Taxonomy" id="2599600"/>
    <lineage>
        <taxon>Bacteria</taxon>
        <taxon>Pseudomonadati</taxon>
        <taxon>Pseudomonadota</taxon>
        <taxon>Alphaproteobacteria</taxon>
        <taxon>Hyphomicrobiales</taxon>
        <taxon>Phyllobacteriaceae</taxon>
        <taxon>Nitratireductor</taxon>
    </lineage>
</organism>
<dbReference type="SFLD" id="SFLDG01135">
    <property type="entry name" value="C1.5.6:_HAD__Beta-PGM__Phospha"/>
    <property type="match status" value="1"/>
</dbReference>
<name>A0A5B8L2E7_9HYPH</name>
<keyword evidence="8 10" id="KW-0460">Magnesium</keyword>
<dbReference type="NCBIfam" id="TIGR01509">
    <property type="entry name" value="HAD-SF-IA-v3"/>
    <property type="match status" value="1"/>
</dbReference>
<dbReference type="NCBIfam" id="TIGR01662">
    <property type="entry name" value="HAD-SF-IIIA"/>
    <property type="match status" value="1"/>
</dbReference>
<dbReference type="GO" id="GO:0008967">
    <property type="term" value="F:phosphoglycolate phosphatase activity"/>
    <property type="evidence" value="ECO:0007669"/>
    <property type="project" value="UniProtKB-UniRule"/>
</dbReference>
<evidence type="ECO:0000313" key="11">
    <source>
        <dbReference type="EMBL" id="QDZ01959.1"/>
    </source>
</evidence>
<evidence type="ECO:0000256" key="8">
    <source>
        <dbReference type="ARBA" id="ARBA00022842"/>
    </source>
</evidence>
<dbReference type="InterPro" id="IPR006439">
    <property type="entry name" value="HAD-SF_hydro_IA"/>
</dbReference>
<dbReference type="KEGG" id="niy:FQ775_17115"/>
<dbReference type="GO" id="GO:0046295">
    <property type="term" value="P:glycolate biosynthetic process"/>
    <property type="evidence" value="ECO:0007669"/>
    <property type="project" value="UniProtKB-UniRule"/>
</dbReference>
<dbReference type="InterPro" id="IPR037512">
    <property type="entry name" value="PGPase_prok"/>
</dbReference>
<dbReference type="InterPro" id="IPR036412">
    <property type="entry name" value="HAD-like_sf"/>
</dbReference>
<dbReference type="EMBL" id="CP042301">
    <property type="protein sequence ID" value="QDZ01959.1"/>
    <property type="molecule type" value="Genomic_DNA"/>
</dbReference>
<comment type="similarity">
    <text evidence="4 10">Belongs to the HAD-like hydrolase superfamily. CbbY/CbbZ/Gph/YieH family.</text>
</comment>
<dbReference type="HAMAP" id="MF_00495">
    <property type="entry name" value="GPH_hydrolase_bact"/>
    <property type="match status" value="1"/>
</dbReference>
<protein>
    <recommendedName>
        <fullName evidence="5 10">Phosphoglycolate phosphatase</fullName>
        <shortName evidence="10">PGP</shortName>
        <shortName evidence="10">PGPase</shortName>
        <ecNumber evidence="5 10">3.1.3.18</ecNumber>
    </recommendedName>
</protein>
<dbReference type="GO" id="GO:0005975">
    <property type="term" value="P:carbohydrate metabolic process"/>
    <property type="evidence" value="ECO:0007669"/>
    <property type="project" value="InterPro"/>
</dbReference>
<accession>A0A5B8L2E7</accession>
<comment type="catalytic activity">
    <reaction evidence="1 10">
        <text>2-phosphoglycolate + H2O = glycolate + phosphate</text>
        <dbReference type="Rhea" id="RHEA:14369"/>
        <dbReference type="ChEBI" id="CHEBI:15377"/>
        <dbReference type="ChEBI" id="CHEBI:29805"/>
        <dbReference type="ChEBI" id="CHEBI:43474"/>
        <dbReference type="ChEBI" id="CHEBI:58033"/>
        <dbReference type="EC" id="3.1.3.18"/>
    </reaction>
</comment>
<dbReference type="InterPro" id="IPR023214">
    <property type="entry name" value="HAD_sf"/>
</dbReference>
<dbReference type="PANTHER" id="PTHR43434:SF1">
    <property type="entry name" value="PHOSPHOGLYCOLATE PHOSPHATASE"/>
    <property type="match status" value="1"/>
</dbReference>
<evidence type="ECO:0000256" key="5">
    <source>
        <dbReference type="ARBA" id="ARBA00013078"/>
    </source>
</evidence>
<dbReference type="SUPFAM" id="SSF56784">
    <property type="entry name" value="HAD-like"/>
    <property type="match status" value="1"/>
</dbReference>
<dbReference type="Gene3D" id="1.10.150.240">
    <property type="entry name" value="Putative phosphatase, domain 2"/>
    <property type="match status" value="1"/>
</dbReference>
<evidence type="ECO:0000256" key="2">
    <source>
        <dbReference type="ARBA" id="ARBA00001946"/>
    </source>
</evidence>
<dbReference type="FunFam" id="3.40.50.1000:FF:000022">
    <property type="entry name" value="Phosphoglycolate phosphatase"/>
    <property type="match status" value="1"/>
</dbReference>
<dbReference type="InterPro" id="IPR050155">
    <property type="entry name" value="HAD-like_hydrolase_sf"/>
</dbReference>
<dbReference type="Pfam" id="PF13419">
    <property type="entry name" value="HAD_2"/>
    <property type="match status" value="1"/>
</dbReference>
<keyword evidence="9 10" id="KW-0119">Carbohydrate metabolism</keyword>
<evidence type="ECO:0000256" key="1">
    <source>
        <dbReference type="ARBA" id="ARBA00000830"/>
    </source>
</evidence>
<dbReference type="SFLD" id="SFLDS00003">
    <property type="entry name" value="Haloacid_Dehalogenase"/>
    <property type="match status" value="1"/>
</dbReference>
<evidence type="ECO:0000313" key="12">
    <source>
        <dbReference type="Proteomes" id="UP000321389"/>
    </source>
</evidence>
<dbReference type="PANTHER" id="PTHR43434">
    <property type="entry name" value="PHOSPHOGLYCOLATE PHOSPHATASE"/>
    <property type="match status" value="1"/>
</dbReference>
<dbReference type="Gene3D" id="3.40.50.1000">
    <property type="entry name" value="HAD superfamily/HAD-like"/>
    <property type="match status" value="1"/>
</dbReference>
<keyword evidence="12" id="KW-1185">Reference proteome</keyword>
<evidence type="ECO:0000256" key="7">
    <source>
        <dbReference type="ARBA" id="ARBA00022801"/>
    </source>
</evidence>
<proteinExistence type="inferred from homology"/>
<evidence type="ECO:0000256" key="10">
    <source>
        <dbReference type="HAMAP-Rule" id="MF_00495"/>
    </source>
</evidence>
<sequence length="230" mass="24602">MSERPPAIVFDLDGTLVDTAADLVASLNHTLAEHGVDPVEPHLMRAYAGLGGKAMIERVHAARKMPLDAGRVPAMIEVFLRHYDESIPGLSLPYDGALAALDRLEAAGYRLAICTNKPQGMSERLLASLGLARRFAAVCGADRFAFRKPDPRHLTETIALAGADPERAVMIGDSRNDVTTAKAAGIPVIAVEHGYSDVHVRELEPSRVIGHFDELTPALAAELIRATTGA</sequence>
<keyword evidence="7 10" id="KW-0378">Hydrolase</keyword>
<dbReference type="NCBIfam" id="TIGR01449">
    <property type="entry name" value="PGP_bact"/>
    <property type="match status" value="1"/>
</dbReference>
<comment type="cofactor">
    <cofactor evidence="2 10">
        <name>Mg(2+)</name>
        <dbReference type="ChEBI" id="CHEBI:18420"/>
    </cofactor>
</comment>
<gene>
    <name evidence="11" type="primary">gph</name>
    <name evidence="11" type="ORF">FQ775_17115</name>
</gene>